<keyword evidence="2" id="KW-1185">Reference proteome</keyword>
<reference evidence="1 2" key="1">
    <citation type="submission" date="2016-03" db="EMBL/GenBank/DDBJ databases">
        <title>Characterization of pf16 and phiPMW: Two novel phages infecting Pseudomonas putida PpG1.</title>
        <authorList>
            <person name="Magill D.J."/>
            <person name="Krylov V.N."/>
            <person name="Allen C.C.R."/>
            <person name="McGrath J.W."/>
            <person name="Quinn J.P."/>
            <person name="Kulakov L.A."/>
        </authorList>
    </citation>
    <scope>NUCLEOTIDE SEQUENCE [LARGE SCALE GENOMIC DNA]</scope>
</reference>
<evidence type="ECO:0000313" key="2">
    <source>
        <dbReference type="Proteomes" id="UP000223738"/>
    </source>
</evidence>
<name>A0A1S5R156_9CAUD</name>
<gene>
    <name evidence="1" type="ORF">PMW_20</name>
</gene>
<dbReference type="Proteomes" id="UP000223738">
    <property type="component" value="Segment"/>
</dbReference>
<sequence>MSVFDVRTNTESPITEIRFADPESANGTTQADRLVQSEAYAGCVALCDSDYDPDYDNAGMVLLTSREQAQSLALALQKAIELGWLK</sequence>
<evidence type="ECO:0000313" key="1">
    <source>
        <dbReference type="EMBL" id="ANA49145.1"/>
    </source>
</evidence>
<proteinExistence type="predicted"/>
<organism evidence="1 2">
    <name type="scientific">Pseudomonas phage phiPMW</name>
    <dbReference type="NCBI Taxonomy" id="1815582"/>
    <lineage>
        <taxon>Viruses</taxon>
        <taxon>Duplodnaviria</taxon>
        <taxon>Heunggongvirae</taxon>
        <taxon>Uroviricota</taxon>
        <taxon>Caudoviricetes</taxon>
        <taxon>Plaisancevirus</taxon>
        <taxon>Plaisancevirus PMW</taxon>
    </lineage>
</organism>
<protein>
    <submittedName>
        <fullName evidence="1">Uncharacterized protein</fullName>
    </submittedName>
</protein>
<accession>A0A1S5R156</accession>
<dbReference type="EMBL" id="KU862660">
    <property type="protein sequence ID" value="ANA49145.1"/>
    <property type="molecule type" value="Genomic_DNA"/>
</dbReference>